<organism evidence="2 3">
    <name type="scientific">Diploptera punctata</name>
    <name type="common">Pacific beetle cockroach</name>
    <dbReference type="NCBI Taxonomy" id="6984"/>
    <lineage>
        <taxon>Eukaryota</taxon>
        <taxon>Metazoa</taxon>
        <taxon>Ecdysozoa</taxon>
        <taxon>Arthropoda</taxon>
        <taxon>Hexapoda</taxon>
        <taxon>Insecta</taxon>
        <taxon>Pterygota</taxon>
        <taxon>Neoptera</taxon>
        <taxon>Polyneoptera</taxon>
        <taxon>Dictyoptera</taxon>
        <taxon>Blattodea</taxon>
        <taxon>Blaberoidea</taxon>
        <taxon>Blaberidae</taxon>
        <taxon>Diplopterinae</taxon>
        <taxon>Diploptera</taxon>
    </lineage>
</organism>
<dbReference type="EMBL" id="JASPKZ010008046">
    <property type="protein sequence ID" value="KAJ9581067.1"/>
    <property type="molecule type" value="Genomic_DNA"/>
</dbReference>
<evidence type="ECO:0000313" key="2">
    <source>
        <dbReference type="EMBL" id="KAJ9581067.1"/>
    </source>
</evidence>
<keyword evidence="3" id="KW-1185">Reference proteome</keyword>
<comment type="caution">
    <text evidence="2">The sequence shown here is derived from an EMBL/GenBank/DDBJ whole genome shotgun (WGS) entry which is preliminary data.</text>
</comment>
<name>A0AAD8E8Z4_DIPPU</name>
<feature type="non-terminal residue" evidence="2">
    <location>
        <position position="1"/>
    </location>
</feature>
<evidence type="ECO:0000313" key="3">
    <source>
        <dbReference type="Proteomes" id="UP001233999"/>
    </source>
</evidence>
<dbReference type="Proteomes" id="UP001233999">
    <property type="component" value="Unassembled WGS sequence"/>
</dbReference>
<feature type="region of interest" description="Disordered" evidence="1">
    <location>
        <begin position="84"/>
        <end position="125"/>
    </location>
</feature>
<protein>
    <submittedName>
        <fullName evidence="2">Uncharacterized protein</fullName>
    </submittedName>
</protein>
<accession>A0AAD8E8Z4</accession>
<feature type="non-terminal residue" evidence="2">
    <location>
        <position position="151"/>
    </location>
</feature>
<feature type="region of interest" description="Disordered" evidence="1">
    <location>
        <begin position="1"/>
        <end position="23"/>
    </location>
</feature>
<gene>
    <name evidence="2" type="ORF">L9F63_023762</name>
</gene>
<reference evidence="2" key="2">
    <citation type="submission" date="2023-05" db="EMBL/GenBank/DDBJ databases">
        <authorList>
            <person name="Fouks B."/>
        </authorList>
    </citation>
    <scope>NUCLEOTIDE SEQUENCE</scope>
    <source>
        <strain evidence="2">Stay&amp;Tobe</strain>
        <tissue evidence="2">Testes</tissue>
    </source>
</reference>
<proteinExistence type="predicted"/>
<dbReference type="AlphaFoldDB" id="A0AAD8E8Z4"/>
<feature type="compositionally biased region" description="Polar residues" evidence="1">
    <location>
        <begin position="90"/>
        <end position="105"/>
    </location>
</feature>
<sequence>NSDGSKSKFINPEENLDVPDQSMQRLDTRPHILTSEHLASLPSTSTGVYESHISGNFDERMMKHGQTKKKVEVLEFQMRHKRLTKLKPRNISSMDIGSTGSSTSPDIDEESKMKSKAHGRKAGIETMQRHGTVPQSSIYFSPLRSSSILIP</sequence>
<reference evidence="2" key="1">
    <citation type="journal article" date="2023" name="IScience">
        <title>Live-bearing cockroach genome reveals convergent evolutionary mechanisms linked to viviparity in insects and beyond.</title>
        <authorList>
            <person name="Fouks B."/>
            <person name="Harrison M.C."/>
            <person name="Mikhailova A.A."/>
            <person name="Marchal E."/>
            <person name="English S."/>
            <person name="Carruthers M."/>
            <person name="Jennings E.C."/>
            <person name="Chiamaka E.L."/>
            <person name="Frigard R.A."/>
            <person name="Pippel M."/>
            <person name="Attardo G.M."/>
            <person name="Benoit J.B."/>
            <person name="Bornberg-Bauer E."/>
            <person name="Tobe S.S."/>
        </authorList>
    </citation>
    <scope>NUCLEOTIDE SEQUENCE</scope>
    <source>
        <strain evidence="2">Stay&amp;Tobe</strain>
    </source>
</reference>
<evidence type="ECO:0000256" key="1">
    <source>
        <dbReference type="SAM" id="MobiDB-lite"/>
    </source>
</evidence>